<dbReference type="AlphaFoldDB" id="X1GM75"/>
<dbReference type="EMBL" id="BARU01018591">
    <property type="protein sequence ID" value="GAH58302.1"/>
    <property type="molecule type" value="Genomic_DNA"/>
</dbReference>
<proteinExistence type="predicted"/>
<reference evidence="2" key="1">
    <citation type="journal article" date="2014" name="Front. Microbiol.">
        <title>High frequency of phylogenetically diverse reductive dehalogenase-homologous genes in deep subseafloor sedimentary metagenomes.</title>
        <authorList>
            <person name="Kawai M."/>
            <person name="Futagami T."/>
            <person name="Toyoda A."/>
            <person name="Takaki Y."/>
            <person name="Nishi S."/>
            <person name="Hori S."/>
            <person name="Arai W."/>
            <person name="Tsubouchi T."/>
            <person name="Morono Y."/>
            <person name="Uchiyama I."/>
            <person name="Ito T."/>
            <person name="Fujiyama A."/>
            <person name="Inagaki F."/>
            <person name="Takami H."/>
        </authorList>
    </citation>
    <scope>NUCLEOTIDE SEQUENCE</scope>
    <source>
        <strain evidence="2">Expedition CK06-06</strain>
    </source>
</reference>
<comment type="caution">
    <text evidence="2">The sequence shown here is derived from an EMBL/GenBank/DDBJ whole genome shotgun (WGS) entry which is preliminary data.</text>
</comment>
<feature type="transmembrane region" description="Helical" evidence="1">
    <location>
        <begin position="6"/>
        <end position="22"/>
    </location>
</feature>
<organism evidence="2">
    <name type="scientific">marine sediment metagenome</name>
    <dbReference type="NCBI Taxonomy" id="412755"/>
    <lineage>
        <taxon>unclassified sequences</taxon>
        <taxon>metagenomes</taxon>
        <taxon>ecological metagenomes</taxon>
    </lineage>
</organism>
<accession>X1GM75</accession>
<name>X1GM75_9ZZZZ</name>
<feature type="transmembrane region" description="Helical" evidence="1">
    <location>
        <begin position="27"/>
        <end position="43"/>
    </location>
</feature>
<keyword evidence="1" id="KW-0472">Membrane</keyword>
<protein>
    <submittedName>
        <fullName evidence="2">Uncharacterized protein</fullName>
    </submittedName>
</protein>
<feature type="non-terminal residue" evidence="2">
    <location>
        <position position="1"/>
    </location>
</feature>
<keyword evidence="1" id="KW-1133">Transmembrane helix</keyword>
<evidence type="ECO:0000256" key="1">
    <source>
        <dbReference type="SAM" id="Phobius"/>
    </source>
</evidence>
<evidence type="ECO:0000313" key="2">
    <source>
        <dbReference type="EMBL" id="GAH58302.1"/>
    </source>
</evidence>
<sequence length="44" mass="4945">PDLGQVLILIALWVGILIISGIKLRHFLILALCGLLILILSWYF</sequence>
<gene>
    <name evidence="2" type="ORF">S03H2_30723</name>
</gene>
<keyword evidence="1" id="KW-0812">Transmembrane</keyword>